<feature type="transmembrane region" description="Helical" evidence="7">
    <location>
        <begin position="449"/>
        <end position="474"/>
    </location>
</feature>
<dbReference type="InterPro" id="IPR020846">
    <property type="entry name" value="MFS_dom"/>
</dbReference>
<feature type="transmembrane region" description="Helical" evidence="7">
    <location>
        <begin position="510"/>
        <end position="530"/>
    </location>
</feature>
<keyword evidence="2" id="KW-0813">Transport</keyword>
<reference evidence="9 10" key="1">
    <citation type="journal article" date="2024" name="IMA Fungus">
        <title>IMA Genome - F19 : A genome assembly and annotation guide to empower mycologists, including annotated draft genome sequences of Ceratocystis pirilliformis, Diaporthe australafricana, Fusarium ophioides, Paecilomyces lecythidis, and Sporothrix stenoceras.</title>
        <authorList>
            <person name="Aylward J."/>
            <person name="Wilson A.M."/>
            <person name="Visagie C.M."/>
            <person name="Spraker J."/>
            <person name="Barnes I."/>
            <person name="Buitendag C."/>
            <person name="Ceriani C."/>
            <person name="Del Mar Angel L."/>
            <person name="du Plessis D."/>
            <person name="Fuchs T."/>
            <person name="Gasser K."/>
            <person name="Kramer D."/>
            <person name="Li W."/>
            <person name="Munsamy K."/>
            <person name="Piso A."/>
            <person name="Price J.L."/>
            <person name="Sonnekus B."/>
            <person name="Thomas C."/>
            <person name="van der Nest A."/>
            <person name="van Dijk A."/>
            <person name="van Heerden A."/>
            <person name="van Vuuren N."/>
            <person name="Yilmaz N."/>
            <person name="Duong T.A."/>
            <person name="van der Merwe N.A."/>
            <person name="Wingfield M.J."/>
            <person name="Wingfield B.D."/>
        </authorList>
    </citation>
    <scope>NUCLEOTIDE SEQUENCE [LARGE SCALE GENOMIC DNA]</scope>
    <source>
        <strain evidence="9 10">CMW 5346</strain>
    </source>
</reference>
<dbReference type="Pfam" id="PF07690">
    <property type="entry name" value="MFS_1"/>
    <property type="match status" value="1"/>
</dbReference>
<feature type="region of interest" description="Disordered" evidence="6">
    <location>
        <begin position="1"/>
        <end position="28"/>
    </location>
</feature>
<comment type="subcellular location">
    <subcellularLocation>
        <location evidence="1">Membrane</location>
        <topology evidence="1">Multi-pass membrane protein</topology>
    </subcellularLocation>
</comment>
<feature type="transmembrane region" description="Helical" evidence="7">
    <location>
        <begin position="366"/>
        <end position="384"/>
    </location>
</feature>
<dbReference type="PANTHER" id="PTHR23502:SF51">
    <property type="entry name" value="QUINIDINE RESISTANCE PROTEIN 1-RELATED"/>
    <property type="match status" value="1"/>
</dbReference>
<organism evidence="9 10">
    <name type="scientific">Sporothrix stenoceras</name>
    <dbReference type="NCBI Taxonomy" id="5173"/>
    <lineage>
        <taxon>Eukaryota</taxon>
        <taxon>Fungi</taxon>
        <taxon>Dikarya</taxon>
        <taxon>Ascomycota</taxon>
        <taxon>Pezizomycotina</taxon>
        <taxon>Sordariomycetes</taxon>
        <taxon>Sordariomycetidae</taxon>
        <taxon>Ophiostomatales</taxon>
        <taxon>Ophiostomataceae</taxon>
        <taxon>Sporothrix</taxon>
    </lineage>
</organism>
<feature type="transmembrane region" description="Helical" evidence="7">
    <location>
        <begin position="229"/>
        <end position="247"/>
    </location>
</feature>
<dbReference type="InterPro" id="IPR036259">
    <property type="entry name" value="MFS_trans_sf"/>
</dbReference>
<feature type="transmembrane region" description="Helical" evidence="7">
    <location>
        <begin position="106"/>
        <end position="127"/>
    </location>
</feature>
<sequence>MATHQQLDSEKVGEASPTQPRDGILDNANNSKAIAGVDRVLDDAPQDVVSPPEADNARTAAYSSFSNGTKMLLVLMTVFATFFSPFSSFIYLPAITPIAEAYHRSIADINLTVTLYQVMQAVAPLVFGDLSDQLGRRPVYMLTFAIYIGANIGLALQNNYAALLVLRALQSTGSSATVAIGSAVMADCTTSAERGGYITAVQASVMFAPALAPVLGGILTQFLGWRSTFWFLTISSGVFLIIYLPFVPESARKVVGDGSVHPPAINMSITTARHLRRLQEADPEAADAHRHEQEAALAKQRTSSGGFRIPVPNVFAAVRIMFEKDVGLLMFFMSLFVMANYAMLVPLQDIIRRRYDFNDLQVGLCYIPFAVGSVVGAVAVGRLLNWNYARVARSIGVSPDRKRGDDMRKFPIERARLDIMWPWTLLAVAMIIAWGWVVGAQNTNLAGPLIILFFGGAGLSGPISILTTLLVDLYPMNPGRVSSTFNLTRAALSAVGTAVVQYIIDAWGYGYTYLFMGLLVLAVSPVVLVVRRWGPKWREQRYQRFEKAAAKKANK</sequence>
<feature type="transmembrane region" description="Helical" evidence="7">
    <location>
        <begin position="197"/>
        <end position="223"/>
    </location>
</feature>
<dbReference type="Gene3D" id="1.20.1720.10">
    <property type="entry name" value="Multidrug resistance protein D"/>
    <property type="match status" value="1"/>
</dbReference>
<evidence type="ECO:0000256" key="5">
    <source>
        <dbReference type="ARBA" id="ARBA00023136"/>
    </source>
</evidence>
<comment type="caution">
    <text evidence="9">The sequence shown here is derived from an EMBL/GenBank/DDBJ whole genome shotgun (WGS) entry which is preliminary data.</text>
</comment>
<evidence type="ECO:0000256" key="7">
    <source>
        <dbReference type="SAM" id="Phobius"/>
    </source>
</evidence>
<feature type="transmembrane region" description="Helical" evidence="7">
    <location>
        <begin position="162"/>
        <end position="185"/>
    </location>
</feature>
<feature type="transmembrane region" description="Helical" evidence="7">
    <location>
        <begin position="72"/>
        <end position="94"/>
    </location>
</feature>
<dbReference type="InterPro" id="IPR011701">
    <property type="entry name" value="MFS"/>
</dbReference>
<evidence type="ECO:0000256" key="4">
    <source>
        <dbReference type="ARBA" id="ARBA00022989"/>
    </source>
</evidence>
<feature type="transmembrane region" description="Helical" evidence="7">
    <location>
        <begin position="139"/>
        <end position="156"/>
    </location>
</feature>
<evidence type="ECO:0000313" key="10">
    <source>
        <dbReference type="Proteomes" id="UP001583186"/>
    </source>
</evidence>
<gene>
    <name evidence="9" type="ORF">Sste5346_009216</name>
</gene>
<accession>A0ABR3YNH5</accession>
<evidence type="ECO:0000313" key="9">
    <source>
        <dbReference type="EMBL" id="KAL1888949.1"/>
    </source>
</evidence>
<dbReference type="Gene3D" id="1.20.1250.20">
    <property type="entry name" value="MFS general substrate transporter like domains"/>
    <property type="match status" value="1"/>
</dbReference>
<keyword evidence="5 7" id="KW-0472">Membrane</keyword>
<dbReference type="SUPFAM" id="SSF103473">
    <property type="entry name" value="MFS general substrate transporter"/>
    <property type="match status" value="1"/>
</dbReference>
<name>A0ABR3YNH5_9PEZI</name>
<dbReference type="PANTHER" id="PTHR23502">
    <property type="entry name" value="MAJOR FACILITATOR SUPERFAMILY"/>
    <property type="match status" value="1"/>
</dbReference>
<proteinExistence type="predicted"/>
<keyword evidence="3 7" id="KW-0812">Transmembrane</keyword>
<evidence type="ECO:0000259" key="8">
    <source>
        <dbReference type="PROSITE" id="PS50850"/>
    </source>
</evidence>
<protein>
    <recommendedName>
        <fullName evidence="8">Major facilitator superfamily (MFS) profile domain-containing protein</fullName>
    </recommendedName>
</protein>
<evidence type="ECO:0000256" key="1">
    <source>
        <dbReference type="ARBA" id="ARBA00004141"/>
    </source>
</evidence>
<dbReference type="EMBL" id="JAWCUI010000082">
    <property type="protein sequence ID" value="KAL1888949.1"/>
    <property type="molecule type" value="Genomic_DNA"/>
</dbReference>
<feature type="transmembrane region" description="Helical" evidence="7">
    <location>
        <begin position="326"/>
        <end position="346"/>
    </location>
</feature>
<evidence type="ECO:0000256" key="6">
    <source>
        <dbReference type="SAM" id="MobiDB-lite"/>
    </source>
</evidence>
<dbReference type="PROSITE" id="PS50850">
    <property type="entry name" value="MFS"/>
    <property type="match status" value="1"/>
</dbReference>
<dbReference type="Proteomes" id="UP001583186">
    <property type="component" value="Unassembled WGS sequence"/>
</dbReference>
<keyword evidence="10" id="KW-1185">Reference proteome</keyword>
<feature type="transmembrane region" description="Helical" evidence="7">
    <location>
        <begin position="417"/>
        <end position="437"/>
    </location>
</feature>
<evidence type="ECO:0000256" key="2">
    <source>
        <dbReference type="ARBA" id="ARBA00022448"/>
    </source>
</evidence>
<feature type="domain" description="Major facilitator superfamily (MFS) profile" evidence="8">
    <location>
        <begin position="73"/>
        <end position="534"/>
    </location>
</feature>
<evidence type="ECO:0000256" key="3">
    <source>
        <dbReference type="ARBA" id="ARBA00022692"/>
    </source>
</evidence>
<keyword evidence="4 7" id="KW-1133">Transmembrane helix</keyword>